<sequence length="202" mass="21923">MRQRRSGGTPRALLAAHEVDDPNMIASVLSMRSNAAWDAGDPQRAAALAEAATRPRAAPGVLALSHQQAARAYARLSDRTMADRALAAAARRPQAAGRDPEREPPWIYFFDEDRFAVQRALVLRELGDHGAAPDLFRTALDRMPQAFQRDRAVYLARLAHALALAGQLDEAEAVATEARQLADITGSRRALDELAAAAEPVR</sequence>
<name>A0ABW2I597_9ACTN</name>
<dbReference type="RefSeq" id="WP_378977904.1">
    <property type="nucleotide sequence ID" value="NZ_JBHTBJ010000072.1"/>
</dbReference>
<dbReference type="InterPro" id="IPR011990">
    <property type="entry name" value="TPR-like_helical_dom_sf"/>
</dbReference>
<evidence type="ECO:0008006" key="3">
    <source>
        <dbReference type="Google" id="ProtNLM"/>
    </source>
</evidence>
<evidence type="ECO:0000313" key="1">
    <source>
        <dbReference type="EMBL" id="MFC7280020.1"/>
    </source>
</evidence>
<dbReference type="Proteomes" id="UP001596548">
    <property type="component" value="Unassembled WGS sequence"/>
</dbReference>
<dbReference type="Gene3D" id="1.25.40.10">
    <property type="entry name" value="Tetratricopeptide repeat domain"/>
    <property type="match status" value="1"/>
</dbReference>
<organism evidence="1 2">
    <name type="scientific">Paractinoplanes rhizophilus</name>
    <dbReference type="NCBI Taxonomy" id="1416877"/>
    <lineage>
        <taxon>Bacteria</taxon>
        <taxon>Bacillati</taxon>
        <taxon>Actinomycetota</taxon>
        <taxon>Actinomycetes</taxon>
        <taxon>Micromonosporales</taxon>
        <taxon>Micromonosporaceae</taxon>
        <taxon>Paractinoplanes</taxon>
    </lineage>
</organism>
<dbReference type="SUPFAM" id="SSF48452">
    <property type="entry name" value="TPR-like"/>
    <property type="match status" value="1"/>
</dbReference>
<accession>A0ABW2I597</accession>
<evidence type="ECO:0000313" key="2">
    <source>
        <dbReference type="Proteomes" id="UP001596548"/>
    </source>
</evidence>
<reference evidence="2" key="1">
    <citation type="journal article" date="2019" name="Int. J. Syst. Evol. Microbiol.">
        <title>The Global Catalogue of Microorganisms (GCM) 10K type strain sequencing project: providing services to taxonomists for standard genome sequencing and annotation.</title>
        <authorList>
            <consortium name="The Broad Institute Genomics Platform"/>
            <consortium name="The Broad Institute Genome Sequencing Center for Infectious Disease"/>
            <person name="Wu L."/>
            <person name="Ma J."/>
        </authorList>
    </citation>
    <scope>NUCLEOTIDE SEQUENCE [LARGE SCALE GENOMIC DNA]</scope>
    <source>
        <strain evidence="2">XZYJT-10</strain>
    </source>
</reference>
<keyword evidence="2" id="KW-1185">Reference proteome</keyword>
<proteinExistence type="predicted"/>
<gene>
    <name evidence="1" type="ORF">ACFQS1_39190</name>
</gene>
<protein>
    <recommendedName>
        <fullName evidence="3">Tetratricopeptide repeat protein</fullName>
    </recommendedName>
</protein>
<dbReference type="EMBL" id="JBHTBJ010000072">
    <property type="protein sequence ID" value="MFC7280020.1"/>
    <property type="molecule type" value="Genomic_DNA"/>
</dbReference>
<comment type="caution">
    <text evidence="1">The sequence shown here is derived from an EMBL/GenBank/DDBJ whole genome shotgun (WGS) entry which is preliminary data.</text>
</comment>